<reference evidence="1 2" key="1">
    <citation type="submission" date="2020-02" db="EMBL/GenBank/DDBJ databases">
        <authorList>
            <person name="Dziuba M."/>
            <person name="Kuznetsov B."/>
            <person name="Mardanov A."/>
            <person name="Ravin N."/>
            <person name="Grouzdev D."/>
        </authorList>
    </citation>
    <scope>NUCLEOTIDE SEQUENCE [LARGE SCALE GENOMIC DNA]</scope>
    <source>
        <strain evidence="1 2">SpK</strain>
    </source>
</reference>
<dbReference type="AlphaFoldDB" id="A0A7C9QRU5"/>
<accession>A0A7C9QRU5</accession>
<keyword evidence="2" id="KW-1185">Reference proteome</keyword>
<evidence type="ECO:0000313" key="2">
    <source>
        <dbReference type="Proteomes" id="UP000480684"/>
    </source>
</evidence>
<organism evidence="1 2">
    <name type="scientific">Magnetospirillum aberrantis SpK</name>
    <dbReference type="NCBI Taxonomy" id="908842"/>
    <lineage>
        <taxon>Bacteria</taxon>
        <taxon>Pseudomonadati</taxon>
        <taxon>Pseudomonadota</taxon>
        <taxon>Alphaproteobacteria</taxon>
        <taxon>Rhodospirillales</taxon>
        <taxon>Rhodospirillaceae</taxon>
        <taxon>Magnetospirillum</taxon>
    </lineage>
</organism>
<gene>
    <name evidence="1" type="ORF">G4223_02085</name>
</gene>
<evidence type="ECO:0000313" key="1">
    <source>
        <dbReference type="EMBL" id="NFV78904.1"/>
    </source>
</evidence>
<proteinExistence type="predicted"/>
<protein>
    <submittedName>
        <fullName evidence="1">Uncharacterized protein</fullName>
    </submittedName>
</protein>
<name>A0A7C9QRU5_9PROT</name>
<comment type="caution">
    <text evidence="1">The sequence shown here is derived from an EMBL/GenBank/DDBJ whole genome shotgun (WGS) entry which is preliminary data.</text>
</comment>
<dbReference type="RefSeq" id="WP_163674325.1">
    <property type="nucleotide sequence ID" value="NZ_JAAIYP010000007.1"/>
</dbReference>
<dbReference type="Proteomes" id="UP000480684">
    <property type="component" value="Unassembled WGS sequence"/>
</dbReference>
<sequence length="56" mass="6672">MKTYDDMIQLAKLLEVEFNSGSIDRVRAHELAERLLPHHPELRNTLTSVRNRMLRR</sequence>
<dbReference type="EMBL" id="JAAIYP010000007">
    <property type="protein sequence ID" value="NFV78904.1"/>
    <property type="molecule type" value="Genomic_DNA"/>
</dbReference>